<feature type="region of interest" description="Disordered" evidence="1">
    <location>
        <begin position="946"/>
        <end position="986"/>
    </location>
</feature>
<dbReference type="PANTHER" id="PTHR47786:SF2">
    <property type="entry name" value="GLYCOSYL HYDROLASE FAMILY 13 CATALYTIC DOMAIN-CONTAINING PROTEIN"/>
    <property type="match status" value="1"/>
</dbReference>
<dbReference type="GO" id="GO:0005975">
    <property type="term" value="P:carbohydrate metabolic process"/>
    <property type="evidence" value="ECO:0007669"/>
    <property type="project" value="InterPro"/>
</dbReference>
<dbReference type="SUPFAM" id="SSF51445">
    <property type="entry name" value="(Trans)glycosidases"/>
    <property type="match status" value="1"/>
</dbReference>
<dbReference type="AlphaFoldDB" id="A0AAU7ZX14"/>
<organism evidence="3">
    <name type="scientific">Tunturiibacter psychrotolerans</name>
    <dbReference type="NCBI Taxonomy" id="3069686"/>
    <lineage>
        <taxon>Bacteria</taxon>
        <taxon>Pseudomonadati</taxon>
        <taxon>Acidobacteriota</taxon>
        <taxon>Terriglobia</taxon>
        <taxon>Terriglobales</taxon>
        <taxon>Acidobacteriaceae</taxon>
        <taxon>Tunturiibacter</taxon>
    </lineage>
</organism>
<evidence type="ECO:0000259" key="2">
    <source>
        <dbReference type="SMART" id="SM00642"/>
    </source>
</evidence>
<feature type="region of interest" description="Disordered" evidence="1">
    <location>
        <begin position="1226"/>
        <end position="1262"/>
    </location>
</feature>
<feature type="domain" description="Glycosyl hydrolase family 13 catalytic" evidence="2">
    <location>
        <begin position="348"/>
        <end position="752"/>
    </location>
</feature>
<proteinExistence type="predicted"/>
<name>A0AAU7ZX14_9BACT</name>
<dbReference type="PANTHER" id="PTHR47786">
    <property type="entry name" value="ALPHA-1,4-GLUCAN:MALTOSE-1-PHOSPHATE MALTOSYLTRANSFERASE"/>
    <property type="match status" value="1"/>
</dbReference>
<dbReference type="InterPro" id="IPR006047">
    <property type="entry name" value="GH13_cat_dom"/>
</dbReference>
<dbReference type="SMART" id="SM00642">
    <property type="entry name" value="Aamy"/>
    <property type="match status" value="1"/>
</dbReference>
<keyword evidence="3" id="KW-0378">Hydrolase</keyword>
<accession>A0AAU7ZX14</accession>
<evidence type="ECO:0000313" key="3">
    <source>
        <dbReference type="EMBL" id="XCB35388.1"/>
    </source>
</evidence>
<dbReference type="EMBL" id="CP132942">
    <property type="protein sequence ID" value="XCB35388.1"/>
    <property type="molecule type" value="Genomic_DNA"/>
</dbReference>
<reference evidence="3" key="1">
    <citation type="submission" date="2023-08" db="EMBL/GenBank/DDBJ databases">
        <authorList>
            <person name="Messyasz A."/>
            <person name="Mannisto M.K."/>
            <person name="Kerkhof L.J."/>
            <person name="Haggblom M."/>
        </authorList>
    </citation>
    <scope>NUCLEOTIDE SEQUENCE</scope>
    <source>
        <strain evidence="3">X5P6</strain>
    </source>
</reference>
<reference evidence="3" key="2">
    <citation type="journal article" date="2024" name="Environ. Microbiol.">
        <title>Genome analysis and description of Tunturibacter gen. nov. expands the diversity of Terriglobia in tundra soils.</title>
        <authorList>
            <person name="Messyasz A."/>
            <person name="Mannisto M.K."/>
            <person name="Kerkhof L.J."/>
            <person name="Haggblom M.M."/>
        </authorList>
    </citation>
    <scope>NUCLEOTIDE SEQUENCE</scope>
    <source>
        <strain evidence="3">X5P6</strain>
    </source>
</reference>
<sequence>MEFHISGDLRKKLDLEDLLFSYTGNIVFGNVAASRNLAKQLEELRKQQTGQPGVVNAGALFAMGLIDELNHAMIARYREEIDPAVFADAVRWFTGHAKPEEIQRLLLKFTEQFPNVAIHRGEQTAAEWLNGTTDGQPNREAALEELLLLWLANINPGFSPFRELFEDTPLKQQTIYQTVTAGFPDYFVTRPPLSEAGTLLDALRAPLLASPDSLTGQLDYIREYWSKYLGEDLRRVLLAIDVLREEDLAIWLRFHPPGPDQYRHGAPGRGGEGFVGDEYIGFEDEYINGPDGRQRRYGHDYQAPLNEYEAFSADQAWMPTVVLMAKSTYVWLEQLSKKHLRHIHRLDQIPDEELHLLADRGITGLWLIGLWERSVASRTIKRLRGHHDAVASAYSLKEYQIAEDLGGNHAYENLRDRAARAGIRLASDMVPNHMGIDSNWVIENPDWFLYRWESPFPVYRFEGPDLSTDSRVEIKIEDHYYDQSDAAVVFRLRHHRDGATRYMYHGNDGTTFAWNDTAQLDYSKAAVREHVIQVILHVARLFPIIRFDAAMVLAKRHVQRLWFPLPGTGGSIPSRAENAMPQDEFEALMPHEFWREVVDRVAAEVPGTLLLAEAFWLLEGYFVRTLGMHRVYNSAFMNMLRDEENAKYRSYLKKTIEFDPDILKRYVSFMSNPDERTAIDQFGTGDKYFGVCTLLATLPGLPMFGHGQIEGYTERYGMEFKQAKMEEWPKENLVSRHQHEIAPLLKNRRLFAESTNFVLYDFWTDFGSVDENVFAYSNRAHGERAIILYNNSYGSTHGTIHFSAASIDKATGHLRQRSLSDGLDLPYNYFTFFAYRDTAHGLEYLCRSTDLHHTGLSIDLRGYQYAVLLNWRELRATVDQPWDQLFDALNGAGVYSVEEALSKLRLRPLHEAFRQALSENHIRAFTSVASELANKGAASTTTKLAASNGNDKTATAAPATKAQQPTASVQAPAGDTPLPPSEQLPLHPRLQPFVKCSQRFFEKVLQNLPSEADEFTSQSNDATEAISNYKNLCETMTKAALHLISISRNFSTTLPPAASRFLPGAKTTVPTEQIWAPVLTWITLHSLPRQDDQAALFDKLQLRSALSETFTAIGIEGENTWRAAARVRILLSQTDTSPTKSEQFWSDPDVRWLTGINESSGVTYFNKEGFEELLGWLQLPALINLAQQSPINLDSIKTLEAAVLESCKSAQTAGYNLDRYLHPEPLKVPATQVASHPKPTPAPASEAKPAPKKPKKPAPTTR</sequence>
<feature type="compositionally biased region" description="Low complexity" evidence="1">
    <location>
        <begin position="952"/>
        <end position="967"/>
    </location>
</feature>
<protein>
    <submittedName>
        <fullName evidence="3">Alpha-amylase family glycosyl hydrolase</fullName>
    </submittedName>
</protein>
<dbReference type="RefSeq" id="WP_353067383.1">
    <property type="nucleotide sequence ID" value="NZ_CP132942.1"/>
</dbReference>
<dbReference type="Gene3D" id="3.20.20.80">
    <property type="entry name" value="Glycosidases"/>
    <property type="match status" value="2"/>
</dbReference>
<dbReference type="KEGG" id="tpsc:RBB77_10955"/>
<dbReference type="InterPro" id="IPR017853">
    <property type="entry name" value="GH"/>
</dbReference>
<gene>
    <name evidence="3" type="ORF">RBB77_10955</name>
</gene>
<dbReference type="GO" id="GO:0016787">
    <property type="term" value="F:hydrolase activity"/>
    <property type="evidence" value="ECO:0007669"/>
    <property type="project" value="UniProtKB-KW"/>
</dbReference>
<evidence type="ECO:0000256" key="1">
    <source>
        <dbReference type="SAM" id="MobiDB-lite"/>
    </source>
</evidence>